<evidence type="ECO:0000313" key="2">
    <source>
        <dbReference type="EMBL" id="GAA3927186.1"/>
    </source>
</evidence>
<organism evidence="2 3">
    <name type="scientific">Luteimonas lutimaris</name>
    <dbReference type="NCBI Taxonomy" id="698645"/>
    <lineage>
        <taxon>Bacteria</taxon>
        <taxon>Pseudomonadati</taxon>
        <taxon>Pseudomonadota</taxon>
        <taxon>Gammaproteobacteria</taxon>
        <taxon>Lysobacterales</taxon>
        <taxon>Lysobacteraceae</taxon>
        <taxon>Luteimonas</taxon>
    </lineage>
</organism>
<accession>A0ABP7MRL3</accession>
<protein>
    <recommendedName>
        <fullName evidence="1">DUF4123 domain-containing protein</fullName>
    </recommendedName>
</protein>
<reference evidence="3" key="1">
    <citation type="journal article" date="2019" name="Int. J. Syst. Evol. Microbiol.">
        <title>The Global Catalogue of Microorganisms (GCM) 10K type strain sequencing project: providing services to taxonomists for standard genome sequencing and annotation.</title>
        <authorList>
            <consortium name="The Broad Institute Genomics Platform"/>
            <consortium name="The Broad Institute Genome Sequencing Center for Infectious Disease"/>
            <person name="Wu L."/>
            <person name="Ma J."/>
        </authorList>
    </citation>
    <scope>NUCLEOTIDE SEQUENCE [LARGE SCALE GENOMIC DNA]</scope>
    <source>
        <strain evidence="3">JCM 16916</strain>
    </source>
</reference>
<dbReference type="Pfam" id="PF13503">
    <property type="entry name" value="DUF4123"/>
    <property type="match status" value="1"/>
</dbReference>
<comment type="caution">
    <text evidence="2">The sequence shown here is derived from an EMBL/GenBank/DDBJ whole genome shotgun (WGS) entry which is preliminary data.</text>
</comment>
<name>A0ABP7MRL3_9GAMM</name>
<dbReference type="EMBL" id="BAAAZU010000012">
    <property type="protein sequence ID" value="GAA3927186.1"/>
    <property type="molecule type" value="Genomic_DNA"/>
</dbReference>
<keyword evidence="3" id="KW-1185">Reference proteome</keyword>
<feature type="domain" description="DUF4123" evidence="1">
    <location>
        <begin position="64"/>
        <end position="156"/>
    </location>
</feature>
<evidence type="ECO:0000313" key="3">
    <source>
        <dbReference type="Proteomes" id="UP001501727"/>
    </source>
</evidence>
<dbReference type="Proteomes" id="UP001501727">
    <property type="component" value="Unassembled WGS sequence"/>
</dbReference>
<proteinExistence type="predicted"/>
<dbReference type="InterPro" id="IPR025391">
    <property type="entry name" value="DUF4123"/>
</dbReference>
<evidence type="ECO:0000259" key="1">
    <source>
        <dbReference type="Pfam" id="PF13503"/>
    </source>
</evidence>
<dbReference type="RefSeq" id="WP_344760014.1">
    <property type="nucleotide sequence ID" value="NZ_BAAAZU010000012.1"/>
</dbReference>
<gene>
    <name evidence="2" type="ORF">GCM10022229_21670</name>
</gene>
<sequence>MSDPQDSSVRAKARRALLAAVTRASHLRLCVLVDPVITDPLQSFSTRDNAIVLPIRHGDLKAEHRPYLLELGDFGRDEAIEESLRVAVSEVMAAESSASRGRTVCGWILTGNAPLKEFASHLARCASLGVAGRIRLLRYWDPRVMDALEALLTQAQKYSLLGPGTAWYWLKRNGNLQAFSVEQGGVELEPATTEFWLERQQIELLAEIGYVNTALNVLQGMGRDVACLSPHALAQRLLAGARIWRLNSERERVMYAVYSVLAGDRFDHAPEAGAAMLAAQVRGDSVIDALDAFDDAYWQSLNQTTSMTAGV</sequence>